<evidence type="ECO:0000313" key="3">
    <source>
        <dbReference type="EMBL" id="GAA4726561.1"/>
    </source>
</evidence>
<dbReference type="Pfam" id="PF20171">
    <property type="entry name" value="OpcA_G6PD_C"/>
    <property type="match status" value="1"/>
</dbReference>
<sequence>MIIDMPDTTTNAVSKRLDSLRDEGGAVALGRVLTLVVVALEADIESAVSAANQASHEHPCRVVVVAPAPAGAKAGRLDAEIRVGGDAGASEVIVLRCAEPLEEHTDTLVMPLLLSDAPIVVWWPTGGPLDPTADALGAMAQRRITDTTTAEDPVAMLAGLATSFAEGDTDLAWARVTLWRGLIAAALDQPPYEPVQAVRVEGEAGHTSLDLLAAWLGLKLRCPATVVRTPGSDAITRVVLERRGGDIVMDRPDGRVVTITEPGKPERHMALPIRSLSEALIEELRRLDPDEIYGQVIGKGLARVSTVSAGAEAEGAR</sequence>
<name>A0ABP8YGF6_9MICO</name>
<comment type="caution">
    <text evidence="3">The sequence shown here is derived from an EMBL/GenBank/DDBJ whole genome shotgun (WGS) entry which is preliminary data.</text>
</comment>
<reference evidence="4" key="1">
    <citation type="journal article" date="2019" name="Int. J. Syst. Evol. Microbiol.">
        <title>The Global Catalogue of Microorganisms (GCM) 10K type strain sequencing project: providing services to taxonomists for standard genome sequencing and annotation.</title>
        <authorList>
            <consortium name="The Broad Institute Genomics Platform"/>
            <consortium name="The Broad Institute Genome Sequencing Center for Infectious Disease"/>
            <person name="Wu L."/>
            <person name="Ma J."/>
        </authorList>
    </citation>
    <scope>NUCLEOTIDE SEQUENCE [LARGE SCALE GENOMIC DNA]</scope>
    <source>
        <strain evidence="4">JCM 18063</strain>
    </source>
</reference>
<dbReference type="PANTHER" id="PTHR38658:SF1">
    <property type="entry name" value="OXPP CYCLE PROTEIN OPCA-RELATED"/>
    <property type="match status" value="1"/>
</dbReference>
<dbReference type="Pfam" id="PF10128">
    <property type="entry name" value="OpcA_G6PD_assem"/>
    <property type="match status" value="1"/>
</dbReference>
<dbReference type="InterPro" id="IPR046802">
    <property type="entry name" value="OpcA_G6PD_C"/>
</dbReference>
<feature type="domain" description="Glucose-6-phosphate dehydrogenase assembly protein OpcA N-terminal" evidence="1">
    <location>
        <begin position="51"/>
        <end position="161"/>
    </location>
</feature>
<evidence type="ECO:0000259" key="2">
    <source>
        <dbReference type="Pfam" id="PF20171"/>
    </source>
</evidence>
<dbReference type="EMBL" id="BAABID010000008">
    <property type="protein sequence ID" value="GAA4726561.1"/>
    <property type="molecule type" value="Genomic_DNA"/>
</dbReference>
<evidence type="ECO:0000313" key="4">
    <source>
        <dbReference type="Proteomes" id="UP001500956"/>
    </source>
</evidence>
<dbReference type="RefSeq" id="WP_172149452.1">
    <property type="nucleotide sequence ID" value="NZ_BAABID010000008.1"/>
</dbReference>
<organism evidence="3 4">
    <name type="scientific">Isoptericola chiayiensis</name>
    <dbReference type="NCBI Taxonomy" id="579446"/>
    <lineage>
        <taxon>Bacteria</taxon>
        <taxon>Bacillati</taxon>
        <taxon>Actinomycetota</taxon>
        <taxon>Actinomycetes</taxon>
        <taxon>Micrococcales</taxon>
        <taxon>Promicromonosporaceae</taxon>
        <taxon>Isoptericola</taxon>
    </lineage>
</organism>
<gene>
    <name evidence="3" type="primary">opcA</name>
    <name evidence="3" type="ORF">GCM10023216_16490</name>
</gene>
<dbReference type="InterPro" id="IPR046801">
    <property type="entry name" value="OpcA_G6PD_N"/>
</dbReference>
<dbReference type="Proteomes" id="UP001500956">
    <property type="component" value="Unassembled WGS sequence"/>
</dbReference>
<evidence type="ECO:0000259" key="1">
    <source>
        <dbReference type="Pfam" id="PF10128"/>
    </source>
</evidence>
<proteinExistence type="predicted"/>
<dbReference type="PANTHER" id="PTHR38658">
    <property type="entry name" value="OXPP CYCLE PROTEIN OPCA-RELATED"/>
    <property type="match status" value="1"/>
</dbReference>
<keyword evidence="4" id="KW-1185">Reference proteome</keyword>
<accession>A0ABP8YGF6</accession>
<feature type="domain" description="Glucose-6-phosphate dehydrogenase assembly protein OpcA C-terminal" evidence="2">
    <location>
        <begin position="167"/>
        <end position="296"/>
    </location>
</feature>
<dbReference type="InterPro" id="IPR004555">
    <property type="entry name" value="G6PDH_assembly_OpcA"/>
</dbReference>
<protein>
    <submittedName>
        <fullName evidence="3">Glucose-6-phosphate dehydrogenase assembly protein OpcA</fullName>
    </submittedName>
</protein>